<evidence type="ECO:0000313" key="1">
    <source>
        <dbReference type="EnsemblMetazoa" id="Aqu2.1.03484_001"/>
    </source>
</evidence>
<dbReference type="InParanoid" id="A0A1X7SN21"/>
<accession>A0A1X7SN21</accession>
<dbReference type="AlphaFoldDB" id="A0A1X7SN21"/>
<organism evidence="1">
    <name type="scientific">Amphimedon queenslandica</name>
    <name type="common">Sponge</name>
    <dbReference type="NCBI Taxonomy" id="400682"/>
    <lineage>
        <taxon>Eukaryota</taxon>
        <taxon>Metazoa</taxon>
        <taxon>Porifera</taxon>
        <taxon>Demospongiae</taxon>
        <taxon>Heteroscleromorpha</taxon>
        <taxon>Haplosclerida</taxon>
        <taxon>Niphatidae</taxon>
        <taxon>Amphimedon</taxon>
    </lineage>
</organism>
<reference evidence="1" key="1">
    <citation type="submission" date="2017-05" db="UniProtKB">
        <authorList>
            <consortium name="EnsemblMetazoa"/>
        </authorList>
    </citation>
    <scope>IDENTIFICATION</scope>
</reference>
<name>A0A1X7SN21_AMPQE</name>
<proteinExistence type="predicted"/>
<sequence length="54" mass="6152">MYKYIYKLYRINSILLKITIPPAPEATATTTNVPKGGIIMKIISINEEKKGKER</sequence>
<protein>
    <submittedName>
        <fullName evidence="1">Uncharacterized protein</fullName>
    </submittedName>
</protein>
<dbReference type="EnsemblMetazoa" id="Aqu2.1.03484_001">
    <property type="protein sequence ID" value="Aqu2.1.03484_001"/>
    <property type="gene ID" value="Aqu2.1.03484"/>
</dbReference>
<dbReference type="eggNOG" id="KOG4598">
    <property type="taxonomic scope" value="Eukaryota"/>
</dbReference>